<comment type="caution">
    <text evidence="1">The sequence shown here is derived from an EMBL/GenBank/DDBJ whole genome shotgun (WGS) entry which is preliminary data.</text>
</comment>
<accession>A0A164LCA9</accession>
<evidence type="ECO:0000313" key="2">
    <source>
        <dbReference type="Proteomes" id="UP000076512"/>
    </source>
</evidence>
<dbReference type="RefSeq" id="WP_067592694.1">
    <property type="nucleotide sequence ID" value="NZ_JABMCZ010000001.1"/>
</dbReference>
<protein>
    <submittedName>
        <fullName evidence="1">Uncharacterized protein</fullName>
    </submittedName>
</protein>
<dbReference type="AlphaFoldDB" id="A0A164LCA9"/>
<name>A0A164LCA9_9NOCA</name>
<evidence type="ECO:0000313" key="1">
    <source>
        <dbReference type="EMBL" id="KZM72250.1"/>
    </source>
</evidence>
<keyword evidence="2" id="KW-1185">Reference proteome</keyword>
<gene>
    <name evidence="1" type="ORF">AWN90_36865</name>
</gene>
<sequence length="76" mass="8756">MSATRRRREQLMDFVVLHGSDLLSALDRLADYYDEEAHINGPLDDCDDNCAQCDDVIQADSFRQVRAELKQLLDRV</sequence>
<dbReference type="Proteomes" id="UP000076512">
    <property type="component" value="Unassembled WGS sequence"/>
</dbReference>
<reference evidence="1 2" key="1">
    <citation type="submission" date="2016-04" db="EMBL/GenBank/DDBJ databases">
        <authorList>
            <person name="Evans L.H."/>
            <person name="Alamgir A."/>
            <person name="Owens N."/>
            <person name="Weber N.D."/>
            <person name="Virtaneva K."/>
            <person name="Barbian K."/>
            <person name="Babar A."/>
            <person name="Rosenke K."/>
        </authorList>
    </citation>
    <scope>NUCLEOTIDE SEQUENCE [LARGE SCALE GENOMIC DNA]</scope>
    <source>
        <strain evidence="1 2">IFM 0406</strain>
    </source>
</reference>
<dbReference type="STRING" id="455432.AWN90_36865"/>
<organism evidence="1 2">
    <name type="scientific">Nocardia terpenica</name>
    <dbReference type="NCBI Taxonomy" id="455432"/>
    <lineage>
        <taxon>Bacteria</taxon>
        <taxon>Bacillati</taxon>
        <taxon>Actinomycetota</taxon>
        <taxon>Actinomycetes</taxon>
        <taxon>Mycobacteriales</taxon>
        <taxon>Nocardiaceae</taxon>
        <taxon>Nocardia</taxon>
    </lineage>
</organism>
<dbReference type="EMBL" id="LWGR01000009">
    <property type="protein sequence ID" value="KZM72250.1"/>
    <property type="molecule type" value="Genomic_DNA"/>
</dbReference>
<proteinExistence type="predicted"/>